<dbReference type="RefSeq" id="WP_264136049.1">
    <property type="nucleotide sequence ID" value="NZ_JAOYOD010000001.1"/>
</dbReference>
<dbReference type="NCBIfam" id="TIGR04183">
    <property type="entry name" value="Por_Secre_tail"/>
    <property type="match status" value="1"/>
</dbReference>
<feature type="domain" description="SbsA Ig-like" evidence="3">
    <location>
        <begin position="249"/>
        <end position="345"/>
    </location>
</feature>
<evidence type="ECO:0000259" key="3">
    <source>
        <dbReference type="Pfam" id="PF13205"/>
    </source>
</evidence>
<dbReference type="Proteomes" id="UP001300692">
    <property type="component" value="Unassembled WGS sequence"/>
</dbReference>
<name>A0ABT3CNP2_9BACT</name>
<evidence type="ECO:0000313" key="6">
    <source>
        <dbReference type="Proteomes" id="UP001300692"/>
    </source>
</evidence>
<dbReference type="InterPro" id="IPR014755">
    <property type="entry name" value="Cu-Rt/internalin_Ig-like"/>
</dbReference>
<reference evidence="5 6" key="1">
    <citation type="submission" date="2022-10" db="EMBL/GenBank/DDBJ databases">
        <title>Comparative genomics and taxonomic characterization of three novel marine species of genus Reichenbachiella exhibiting antioxidant and polysaccharide degradation activities.</title>
        <authorList>
            <person name="Muhammad N."/>
            <person name="Lee Y.-J."/>
            <person name="Ko J."/>
            <person name="Kim S.-G."/>
        </authorList>
    </citation>
    <scope>NUCLEOTIDE SEQUENCE [LARGE SCALE GENOMIC DNA]</scope>
    <source>
        <strain evidence="5 6">ABR2-5</strain>
    </source>
</reference>
<accession>A0ABT3CNP2</accession>
<evidence type="ECO:0000313" key="5">
    <source>
        <dbReference type="EMBL" id="MCV9385257.1"/>
    </source>
</evidence>
<dbReference type="Pfam" id="PF18962">
    <property type="entry name" value="Por_Secre_tail"/>
    <property type="match status" value="1"/>
</dbReference>
<feature type="signal peptide" evidence="2">
    <location>
        <begin position="1"/>
        <end position="20"/>
    </location>
</feature>
<feature type="chain" id="PRO_5046547020" evidence="2">
    <location>
        <begin position="21"/>
        <end position="431"/>
    </location>
</feature>
<evidence type="ECO:0000259" key="4">
    <source>
        <dbReference type="Pfam" id="PF18962"/>
    </source>
</evidence>
<sequence>MKNKILLFIVTVGFGLSAQAQTTVWNPAANEASTGNWNEEANWTAGIPGASGGKAVFNVPDAAPALVTDAQSVFQIVAGDNGDGGEIIVQDGGSITMGDVWSGVGYNTNAILTVEKGGEVTFGQHAWIGFLPESEGTVNINGGTIHVVQMTGLGWEGGVGIVNITSGLFDLANINATDMKSIGEGSYIDISGDGMMTINGNRLAHTGEDGVDYDDQLAEFITNERIIAHGGSVAPNYWFDEESAETKVIAPTIISSTMPEDASIEVPSDSDIVISFTRAMDATSVSENLTITPEIPNQQLSWSEDGSILTVSGDLAEGITYAVSLAKTAVDMYGFEVAFEESFTFIVEGDIVMESATSPEITLTMYPNPASDFISFDGKPVSKVEIYSASGQLMIKSRNVTNINIQSLNRGHYLVKAVVDETAVTRRLIVK</sequence>
<dbReference type="Gene3D" id="2.60.40.1220">
    <property type="match status" value="1"/>
</dbReference>
<gene>
    <name evidence="5" type="ORF">N7U62_01210</name>
</gene>
<dbReference type="Pfam" id="PF13205">
    <property type="entry name" value="Big_5"/>
    <property type="match status" value="1"/>
</dbReference>
<proteinExistence type="predicted"/>
<feature type="domain" description="Secretion system C-terminal sorting" evidence="4">
    <location>
        <begin position="365"/>
        <end position="430"/>
    </location>
</feature>
<comment type="caution">
    <text evidence="5">The sequence shown here is derived from an EMBL/GenBank/DDBJ whole genome shotgun (WGS) entry which is preliminary data.</text>
</comment>
<evidence type="ECO:0000256" key="2">
    <source>
        <dbReference type="SAM" id="SignalP"/>
    </source>
</evidence>
<dbReference type="InterPro" id="IPR032812">
    <property type="entry name" value="SbsA_Ig"/>
</dbReference>
<keyword evidence="6" id="KW-1185">Reference proteome</keyword>
<keyword evidence="1 2" id="KW-0732">Signal</keyword>
<organism evidence="5 6">
    <name type="scientific">Reichenbachiella ulvae</name>
    <dbReference type="NCBI Taxonomy" id="2980104"/>
    <lineage>
        <taxon>Bacteria</taxon>
        <taxon>Pseudomonadati</taxon>
        <taxon>Bacteroidota</taxon>
        <taxon>Cytophagia</taxon>
        <taxon>Cytophagales</taxon>
        <taxon>Reichenbachiellaceae</taxon>
        <taxon>Reichenbachiella</taxon>
    </lineage>
</organism>
<dbReference type="InterPro" id="IPR026444">
    <property type="entry name" value="Secre_tail"/>
</dbReference>
<dbReference type="EMBL" id="JAOYOD010000001">
    <property type="protein sequence ID" value="MCV9385257.1"/>
    <property type="molecule type" value="Genomic_DNA"/>
</dbReference>
<evidence type="ECO:0000256" key="1">
    <source>
        <dbReference type="ARBA" id="ARBA00022729"/>
    </source>
</evidence>
<protein>
    <submittedName>
        <fullName evidence="5">T9SS type A sorting domain-containing protein</fullName>
    </submittedName>
</protein>